<sequence>MGMWSVRVETDTGADDSAGFGQELRAALAKWHPAVGDAHLAGRRVPGRVSLQLNVEAASARRAVETAVREVTAALRDLSRPVHIARIEVVAEDEFEAEMRSMPVELMGVREIAEAAGVTRQRADQLTHREDFPQPLASLAAGKIWSGAAVRRWLATWERKSGRPRASSS</sequence>
<reference evidence="1" key="1">
    <citation type="submission" date="2021-01" db="EMBL/GenBank/DDBJ databases">
        <title>Whole genome shotgun sequence of Planobispora takensis NBRC 109077.</title>
        <authorList>
            <person name="Komaki H."/>
            <person name="Tamura T."/>
        </authorList>
    </citation>
    <scope>NUCLEOTIDE SEQUENCE</scope>
    <source>
        <strain evidence="1">NBRC 109077</strain>
    </source>
</reference>
<evidence type="ECO:0000313" key="1">
    <source>
        <dbReference type="EMBL" id="GII05482.1"/>
    </source>
</evidence>
<accession>A0A8J3X082</accession>
<protein>
    <recommendedName>
        <fullName evidence="3">DNA-binding protein</fullName>
    </recommendedName>
</protein>
<dbReference type="AlphaFoldDB" id="A0A8J3X082"/>
<keyword evidence="2" id="KW-1185">Reference proteome</keyword>
<proteinExistence type="predicted"/>
<organism evidence="1 2">
    <name type="scientific">Planobispora takensis</name>
    <dbReference type="NCBI Taxonomy" id="1367882"/>
    <lineage>
        <taxon>Bacteria</taxon>
        <taxon>Bacillati</taxon>
        <taxon>Actinomycetota</taxon>
        <taxon>Actinomycetes</taxon>
        <taxon>Streptosporangiales</taxon>
        <taxon>Streptosporangiaceae</taxon>
        <taxon>Planobispora</taxon>
    </lineage>
</organism>
<dbReference type="RefSeq" id="WP_203879695.1">
    <property type="nucleotide sequence ID" value="NZ_BOOK01000069.1"/>
</dbReference>
<evidence type="ECO:0008006" key="3">
    <source>
        <dbReference type="Google" id="ProtNLM"/>
    </source>
</evidence>
<comment type="caution">
    <text evidence="1">The sequence shown here is derived from an EMBL/GenBank/DDBJ whole genome shotgun (WGS) entry which is preliminary data.</text>
</comment>
<evidence type="ECO:0000313" key="2">
    <source>
        <dbReference type="Proteomes" id="UP000634476"/>
    </source>
</evidence>
<gene>
    <name evidence="1" type="ORF">Pta02_74900</name>
</gene>
<name>A0A8J3X082_9ACTN</name>
<dbReference type="EMBL" id="BOOK01000069">
    <property type="protein sequence ID" value="GII05482.1"/>
    <property type="molecule type" value="Genomic_DNA"/>
</dbReference>
<dbReference type="Proteomes" id="UP000634476">
    <property type="component" value="Unassembled WGS sequence"/>
</dbReference>